<protein>
    <submittedName>
        <fullName evidence="10">Motility protein B</fullName>
    </submittedName>
</protein>
<evidence type="ECO:0000256" key="7">
    <source>
        <dbReference type="SAM" id="MobiDB-lite"/>
    </source>
</evidence>
<dbReference type="InterPro" id="IPR050330">
    <property type="entry name" value="Bact_OuterMem_StrucFunc"/>
</dbReference>
<dbReference type="PANTHER" id="PTHR30329:SF21">
    <property type="entry name" value="LIPOPROTEIN YIAD-RELATED"/>
    <property type="match status" value="1"/>
</dbReference>
<dbReference type="Gene3D" id="3.30.1330.60">
    <property type="entry name" value="OmpA-like domain"/>
    <property type="match status" value="1"/>
</dbReference>
<evidence type="ECO:0000256" key="1">
    <source>
        <dbReference type="ARBA" id="ARBA00004162"/>
    </source>
</evidence>
<feature type="domain" description="OmpA-like" evidence="9">
    <location>
        <begin position="111"/>
        <end position="232"/>
    </location>
</feature>
<organism evidence="10">
    <name type="scientific">bioreactor metagenome</name>
    <dbReference type="NCBI Taxonomy" id="1076179"/>
    <lineage>
        <taxon>unclassified sequences</taxon>
        <taxon>metagenomes</taxon>
        <taxon>ecological metagenomes</taxon>
    </lineage>
</organism>
<dbReference type="InterPro" id="IPR036737">
    <property type="entry name" value="OmpA-like_sf"/>
</dbReference>
<gene>
    <name evidence="10" type="primary">motB_9</name>
    <name evidence="10" type="ORF">SDC9_101152</name>
</gene>
<dbReference type="PANTHER" id="PTHR30329">
    <property type="entry name" value="STATOR ELEMENT OF FLAGELLAR MOTOR COMPLEX"/>
    <property type="match status" value="1"/>
</dbReference>
<evidence type="ECO:0000256" key="4">
    <source>
        <dbReference type="ARBA" id="ARBA00022692"/>
    </source>
</evidence>
<feature type="compositionally biased region" description="Polar residues" evidence="7">
    <location>
        <begin position="238"/>
        <end position="253"/>
    </location>
</feature>
<dbReference type="Pfam" id="PF00691">
    <property type="entry name" value="OmpA"/>
    <property type="match status" value="1"/>
</dbReference>
<dbReference type="CDD" id="cd07185">
    <property type="entry name" value="OmpA_C-like"/>
    <property type="match status" value="1"/>
</dbReference>
<comment type="caution">
    <text evidence="10">The sequence shown here is derived from an EMBL/GenBank/DDBJ whole genome shotgun (WGS) entry which is preliminary data.</text>
</comment>
<accession>A0A645AXW4</accession>
<reference evidence="10" key="1">
    <citation type="submission" date="2019-08" db="EMBL/GenBank/DDBJ databases">
        <authorList>
            <person name="Kucharzyk K."/>
            <person name="Murdoch R.W."/>
            <person name="Higgins S."/>
            <person name="Loffler F."/>
        </authorList>
    </citation>
    <scope>NUCLEOTIDE SEQUENCE</scope>
</reference>
<dbReference type="PROSITE" id="PS51123">
    <property type="entry name" value="OMPA_2"/>
    <property type="match status" value="1"/>
</dbReference>
<evidence type="ECO:0000313" key="10">
    <source>
        <dbReference type="EMBL" id="MPM54374.1"/>
    </source>
</evidence>
<dbReference type="Pfam" id="PF13677">
    <property type="entry name" value="MotB_plug"/>
    <property type="match status" value="1"/>
</dbReference>
<dbReference type="InterPro" id="IPR006665">
    <property type="entry name" value="OmpA-like"/>
</dbReference>
<evidence type="ECO:0000256" key="2">
    <source>
        <dbReference type="ARBA" id="ARBA00008914"/>
    </source>
</evidence>
<evidence type="ECO:0000256" key="5">
    <source>
        <dbReference type="ARBA" id="ARBA00022989"/>
    </source>
</evidence>
<dbReference type="EMBL" id="VSSQ01014773">
    <property type="protein sequence ID" value="MPM54374.1"/>
    <property type="molecule type" value="Genomic_DNA"/>
</dbReference>
<evidence type="ECO:0000256" key="8">
    <source>
        <dbReference type="SAM" id="Phobius"/>
    </source>
</evidence>
<dbReference type="SUPFAM" id="SSF103088">
    <property type="entry name" value="OmpA-like"/>
    <property type="match status" value="1"/>
</dbReference>
<comment type="similarity">
    <text evidence="2">Belongs to the MotB family.</text>
</comment>
<feature type="transmembrane region" description="Helical" evidence="8">
    <location>
        <begin position="20"/>
        <end position="40"/>
    </location>
</feature>
<keyword evidence="4 8" id="KW-0812">Transmembrane</keyword>
<feature type="region of interest" description="Disordered" evidence="7">
    <location>
        <begin position="233"/>
        <end position="253"/>
    </location>
</feature>
<keyword evidence="3" id="KW-1003">Cell membrane</keyword>
<evidence type="ECO:0000259" key="9">
    <source>
        <dbReference type="PROSITE" id="PS51123"/>
    </source>
</evidence>
<proteinExistence type="inferred from homology"/>
<keyword evidence="5 8" id="KW-1133">Transmembrane helix</keyword>
<evidence type="ECO:0000256" key="6">
    <source>
        <dbReference type="ARBA" id="ARBA00023136"/>
    </source>
</evidence>
<dbReference type="AlphaFoldDB" id="A0A645AXW4"/>
<sequence length="253" mass="28806">MPRRKKKGDDVNTNGWMDTYADTITLLLTFFILLYSISAVDSEKLKQLNHALQSSLKGNTEVSEVKDIKDLEVKTKDPKSGNTEYEDLAKKLNNTIEKNGLAEVIKLRKEDRGIILQLDETILFEPGKADLKENNKEVLETITTIINEHDNDVLIEGHTDNVPMNNKEFASNWELSAARALSAVTYFVQEKQIDPIKFSVKGYGEYKPLVPNDTPENRAINRRIDILMVEQKVKGDKNTQANQKQSNQTKIER</sequence>
<keyword evidence="6 8" id="KW-0472">Membrane</keyword>
<comment type="subcellular location">
    <subcellularLocation>
        <location evidence="1">Cell membrane</location>
        <topology evidence="1">Single-pass membrane protein</topology>
    </subcellularLocation>
</comment>
<evidence type="ECO:0000256" key="3">
    <source>
        <dbReference type="ARBA" id="ARBA00022475"/>
    </source>
</evidence>
<name>A0A645AXW4_9ZZZZ</name>
<dbReference type="GO" id="GO:0005886">
    <property type="term" value="C:plasma membrane"/>
    <property type="evidence" value="ECO:0007669"/>
    <property type="project" value="UniProtKB-SubCell"/>
</dbReference>
<dbReference type="InterPro" id="IPR025713">
    <property type="entry name" value="MotB-like_N_dom"/>
</dbReference>